<dbReference type="AlphaFoldDB" id="A0A8H4W5R7"/>
<evidence type="ECO:0000313" key="1">
    <source>
        <dbReference type="EMBL" id="KAF4632730.1"/>
    </source>
</evidence>
<reference evidence="1 2" key="1">
    <citation type="submission" date="2020-03" db="EMBL/GenBank/DDBJ databases">
        <title>Draft Genome Sequence of Cudoniella acicularis.</title>
        <authorList>
            <person name="Buettner E."/>
            <person name="Kellner H."/>
        </authorList>
    </citation>
    <scope>NUCLEOTIDE SEQUENCE [LARGE SCALE GENOMIC DNA]</scope>
    <source>
        <strain evidence="1 2">DSM 108380</strain>
    </source>
</reference>
<dbReference type="OrthoDB" id="3758478at2759"/>
<name>A0A8H4W5R7_9HELO</name>
<comment type="caution">
    <text evidence="1">The sequence shown here is derived from an EMBL/GenBank/DDBJ whole genome shotgun (WGS) entry which is preliminary data.</text>
</comment>
<dbReference type="PANTHER" id="PTHR33112">
    <property type="entry name" value="DOMAIN PROTEIN, PUTATIVE-RELATED"/>
    <property type="match status" value="1"/>
</dbReference>
<gene>
    <name evidence="1" type="ORF">G7Y89_g5402</name>
</gene>
<proteinExistence type="predicted"/>
<evidence type="ECO:0000313" key="2">
    <source>
        <dbReference type="Proteomes" id="UP000566819"/>
    </source>
</evidence>
<dbReference type="PANTHER" id="PTHR33112:SF10">
    <property type="entry name" value="TOL"/>
    <property type="match status" value="1"/>
</dbReference>
<protein>
    <submittedName>
        <fullName evidence="1">Uncharacterized protein</fullName>
    </submittedName>
</protein>
<keyword evidence="2" id="KW-1185">Reference proteome</keyword>
<dbReference type="Gene3D" id="3.10.450.50">
    <property type="match status" value="1"/>
</dbReference>
<dbReference type="EMBL" id="JAAMPI010000322">
    <property type="protein sequence ID" value="KAF4632730.1"/>
    <property type="molecule type" value="Genomic_DNA"/>
</dbReference>
<organism evidence="1 2">
    <name type="scientific">Cudoniella acicularis</name>
    <dbReference type="NCBI Taxonomy" id="354080"/>
    <lineage>
        <taxon>Eukaryota</taxon>
        <taxon>Fungi</taxon>
        <taxon>Dikarya</taxon>
        <taxon>Ascomycota</taxon>
        <taxon>Pezizomycotina</taxon>
        <taxon>Leotiomycetes</taxon>
        <taxon>Helotiales</taxon>
        <taxon>Tricladiaceae</taxon>
        <taxon>Cudoniella</taxon>
    </lineage>
</organism>
<accession>A0A8H4W5R7</accession>
<dbReference type="Proteomes" id="UP000566819">
    <property type="component" value="Unassembled WGS sequence"/>
</dbReference>
<sequence>MPCSGKLVCRRGVSPQNIQDIRVERVAAHRASTFEHERRVFWECCESRQSEVEPATNIDAPEDFKDSFGYFPLKSLRYENGNGAKNKIDAYKLWCDIVKIYSRSELSYGSDKIPALSGITKDFEPYFGENVAGLWRRNIEDQLTWSISAKGSRDSKTCAPSWSWTSIKGGEINLDPYSLPDLALPGFKAYLANVSRVCSAPHWYSHETPVGQGALVITGQLIMGKLRCLHNEASAIYSAIEINGEDLGKVAKPALAPARVQDMLSGLLLQPLAMEGYFVRIGTFTLDNGIEDFLCKREQPPVFAASQFQNTQSYRERKKKDEFKRTTTVVATPQNSAASHKILRGLGYRKYHGLSQRELQSLSRPTMHNPAYRAYFSHIMPYFRNFRIQINDIIEDEQQNKIAIWATSTAETDVGAYENEYMLVFYFDESGEKVVRFLEFVDSGNSKERLGRLREYIAEKEKEKEGK</sequence>